<dbReference type="AlphaFoldDB" id="A0A1M6Z761"/>
<dbReference type="OrthoDB" id="9850545at2"/>
<keyword evidence="3" id="KW-1185">Reference proteome</keyword>
<evidence type="ECO:0000313" key="2">
    <source>
        <dbReference type="EMBL" id="SHL26283.1"/>
    </source>
</evidence>
<keyword evidence="1" id="KW-0812">Transmembrane</keyword>
<feature type="transmembrane region" description="Helical" evidence="1">
    <location>
        <begin position="18"/>
        <end position="36"/>
    </location>
</feature>
<keyword evidence="1" id="KW-1133">Transmembrane helix</keyword>
<name>A0A1M6Z761_9BACT</name>
<proteinExistence type="predicted"/>
<evidence type="ECO:0000313" key="3">
    <source>
        <dbReference type="Proteomes" id="UP000183947"/>
    </source>
</evidence>
<dbReference type="STRING" id="1121959.SAMN02746009_02443"/>
<dbReference type="RefSeq" id="WP_073285228.1">
    <property type="nucleotide sequence ID" value="NZ_FRAS01000012.1"/>
</dbReference>
<sequence>MDTDKYVEAVYRFLTSPWYWLFLFIVWAGLITSSLTSCTASRPRPEDIPALVTALHRDSLASRPDSLPKQNFFQRISAGVFGGAGKTKSVVKYKGPTTIIYGNGNTASAATKPGSVATGTGAVATDARKASAPVVVGEGNQAASSRKGPAVAGDGNTVTAPAPSAWWKWLLGGTVLGFGLRQFGPGLLRWAIGVTV</sequence>
<keyword evidence="1" id="KW-0472">Membrane</keyword>
<dbReference type="EMBL" id="FRAS01000012">
    <property type="protein sequence ID" value="SHL26283.1"/>
    <property type="molecule type" value="Genomic_DNA"/>
</dbReference>
<evidence type="ECO:0000256" key="1">
    <source>
        <dbReference type="SAM" id="Phobius"/>
    </source>
</evidence>
<reference evidence="3" key="1">
    <citation type="submission" date="2016-11" db="EMBL/GenBank/DDBJ databases">
        <authorList>
            <person name="Varghese N."/>
            <person name="Submissions S."/>
        </authorList>
    </citation>
    <scope>NUCLEOTIDE SEQUENCE [LARGE SCALE GENOMIC DNA]</scope>
    <source>
        <strain evidence="3">DSM 18569</strain>
    </source>
</reference>
<gene>
    <name evidence="2" type="ORF">SAMN02746009_02443</name>
</gene>
<accession>A0A1M6Z761</accession>
<dbReference type="Proteomes" id="UP000183947">
    <property type="component" value="Unassembled WGS sequence"/>
</dbReference>
<organism evidence="2 3">
    <name type="scientific">Hymenobacter psychrotolerans DSM 18569</name>
    <dbReference type="NCBI Taxonomy" id="1121959"/>
    <lineage>
        <taxon>Bacteria</taxon>
        <taxon>Pseudomonadati</taxon>
        <taxon>Bacteroidota</taxon>
        <taxon>Cytophagia</taxon>
        <taxon>Cytophagales</taxon>
        <taxon>Hymenobacteraceae</taxon>
        <taxon>Hymenobacter</taxon>
    </lineage>
</organism>
<protein>
    <submittedName>
        <fullName evidence="2">Uncharacterized protein</fullName>
    </submittedName>
</protein>